<dbReference type="Proteomes" id="UP000246171">
    <property type="component" value="Unassembled WGS sequence"/>
</dbReference>
<feature type="region of interest" description="Disordered" evidence="1">
    <location>
        <begin position="63"/>
        <end position="152"/>
    </location>
</feature>
<dbReference type="RefSeq" id="XP_025386003.1">
    <property type="nucleotide sequence ID" value="XM_025531712.1"/>
</dbReference>
<feature type="compositionally biased region" description="Basic and acidic residues" evidence="1">
    <location>
        <begin position="139"/>
        <end position="152"/>
    </location>
</feature>
<accession>A0A317V213</accession>
<organism evidence="3 4">
    <name type="scientific">Aspergillus eucalypticola (strain CBS 122712 / IBT 29274)</name>
    <dbReference type="NCBI Taxonomy" id="1448314"/>
    <lineage>
        <taxon>Eukaryota</taxon>
        <taxon>Fungi</taxon>
        <taxon>Dikarya</taxon>
        <taxon>Ascomycota</taxon>
        <taxon>Pezizomycotina</taxon>
        <taxon>Eurotiomycetes</taxon>
        <taxon>Eurotiomycetidae</taxon>
        <taxon>Eurotiales</taxon>
        <taxon>Aspergillaceae</taxon>
        <taxon>Aspergillus</taxon>
        <taxon>Aspergillus subgen. Circumdati</taxon>
    </lineage>
</organism>
<gene>
    <name evidence="3" type="ORF">BO83DRAFT_380266</name>
</gene>
<dbReference type="AlphaFoldDB" id="A0A317V213"/>
<keyword evidence="4" id="KW-1185">Reference proteome</keyword>
<evidence type="ECO:0000313" key="3">
    <source>
        <dbReference type="EMBL" id="PWY68323.1"/>
    </source>
</evidence>
<feature type="signal peptide" evidence="2">
    <location>
        <begin position="1"/>
        <end position="16"/>
    </location>
</feature>
<proteinExistence type="predicted"/>
<reference evidence="3" key="1">
    <citation type="submission" date="2016-12" db="EMBL/GenBank/DDBJ databases">
        <title>The genomes of Aspergillus section Nigri reveals drivers in fungal speciation.</title>
        <authorList>
            <consortium name="DOE Joint Genome Institute"/>
            <person name="Vesth T.C."/>
            <person name="Nybo J."/>
            <person name="Theobald S."/>
            <person name="Brandl J."/>
            <person name="Frisvad J.C."/>
            <person name="Nielsen K.F."/>
            <person name="Lyhne E.K."/>
            <person name="Kogle M.E."/>
            <person name="Kuo A."/>
            <person name="Riley R."/>
            <person name="Clum A."/>
            <person name="Nolan M."/>
            <person name="Lipzen A."/>
            <person name="Salamov A."/>
            <person name="Henrissat B."/>
            <person name="Wiebenga A."/>
            <person name="De vries R.P."/>
            <person name="Grigoriev I.V."/>
            <person name="Mortensen U.H."/>
            <person name="Andersen M.R."/>
            <person name="Baker S.E."/>
        </authorList>
    </citation>
    <scope>NUCLEOTIDE SEQUENCE</scope>
    <source>
        <strain evidence="3">CBS 122712</strain>
    </source>
</reference>
<evidence type="ECO:0000256" key="2">
    <source>
        <dbReference type="SAM" id="SignalP"/>
    </source>
</evidence>
<feature type="compositionally biased region" description="Gly residues" evidence="1">
    <location>
        <begin position="109"/>
        <end position="118"/>
    </location>
</feature>
<feature type="compositionally biased region" description="Polar residues" evidence="1">
    <location>
        <begin position="124"/>
        <end position="135"/>
    </location>
</feature>
<dbReference type="EMBL" id="MSFU01000020">
    <property type="protein sequence ID" value="PWY68323.1"/>
    <property type="molecule type" value="Genomic_DNA"/>
</dbReference>
<dbReference type="GeneID" id="37053674"/>
<name>A0A317V213_ASPEC</name>
<comment type="caution">
    <text evidence="3">The sequence shown here is derived from an EMBL/GenBank/DDBJ whole genome shotgun (WGS) entry which is preliminary data.</text>
</comment>
<feature type="chain" id="PRO_5016451292" evidence="2">
    <location>
        <begin position="17"/>
        <end position="152"/>
    </location>
</feature>
<dbReference type="VEuPathDB" id="FungiDB:BO83DRAFT_380266"/>
<protein>
    <submittedName>
        <fullName evidence="3">Uncharacterized protein</fullName>
    </submittedName>
</protein>
<keyword evidence="2" id="KW-0732">Signal</keyword>
<dbReference type="OrthoDB" id="10359240at2759"/>
<evidence type="ECO:0000256" key="1">
    <source>
        <dbReference type="SAM" id="MobiDB-lite"/>
    </source>
</evidence>
<sequence length="152" mass="15937">MKYIFTTLLLVSATLALPTDFSSQESTTAATQQEGIDVNPIGLLDDTLGLGRRGDLTSIELSAKRGNQVARQDDDGFDPTSDGSYKRASQDAQETTAGKGPSLISILGGDDGGLGSILGGRPSKPNTRRNNQDAQEATAEGRKPGHKGDVTF</sequence>
<evidence type="ECO:0000313" key="4">
    <source>
        <dbReference type="Proteomes" id="UP000246171"/>
    </source>
</evidence>